<keyword evidence="7" id="KW-1278">Translocase</keyword>
<evidence type="ECO:0000256" key="6">
    <source>
        <dbReference type="ARBA" id="ARBA00022840"/>
    </source>
</evidence>
<dbReference type="PROSITE" id="PS00211">
    <property type="entry name" value="ABC_TRANSPORTER_1"/>
    <property type="match status" value="1"/>
</dbReference>
<dbReference type="InterPro" id="IPR027417">
    <property type="entry name" value="P-loop_NTPase"/>
</dbReference>
<evidence type="ECO:0000313" key="10">
    <source>
        <dbReference type="EMBL" id="CAG5086413.1"/>
    </source>
</evidence>
<dbReference type="RefSeq" id="WP_213484510.1">
    <property type="nucleotide sequence ID" value="NZ_CAJRAY010000043.1"/>
</dbReference>
<dbReference type="PROSITE" id="PS50893">
    <property type="entry name" value="ABC_TRANSPORTER_2"/>
    <property type="match status" value="2"/>
</dbReference>
<sequence>MTQTAAGLLEMRGISIAFPGVQALGGADFTAAAGRAHALIGANGAGKSTLMKVLAGAYGHYTGSIRIDGREAKIRTPRDAKAHGIQVVYQEVDTALVPNLSVGENIMMEKLVHEMKGRHRVRWGDIHRAAQAVLGRLEVSIPTRKLVQELSLAEKQMVLIARAMTTACRFLILDEPTAPLSQAETERLFRLVRLLKSQGTGIIFISHRLPELYEICEDITIMRDGRVVARGEIKDMTQQQIVEHMLGSKWEGQFPRRTNTPGEVMFEAKDIRDGDKVKGASLFIRAGEIVGLAGLVGAGKTELCRALFGASGQVAGELKLGGRRLAVASPHDAVRSGLALVPEERRREGVFVEETVTANLTVATLPQYTRLGAWLSAARERLAAGGMIARLGVKTPDGSARVANLSGGNQQKIAIGKWLLADAEVYIFDEPTKGVDVGAKRDIYELVAGLAARGKCVLYASSEVPEIMGLTDRVYVMYDGRIVRELETDRTSEDEIMLYSTGGTGS</sequence>
<proteinExistence type="predicted"/>
<name>A0ABN7RXV8_THEXY</name>
<evidence type="ECO:0000256" key="8">
    <source>
        <dbReference type="ARBA" id="ARBA00023136"/>
    </source>
</evidence>
<evidence type="ECO:0000256" key="1">
    <source>
        <dbReference type="ARBA" id="ARBA00022448"/>
    </source>
</evidence>
<protein>
    <submittedName>
        <fullName evidence="10">Fused D-ribose transporter subunits of ABC superfamily: ATP-binding components</fullName>
    </submittedName>
</protein>
<organism evidence="10 11">
    <name type="scientific">Thermobacillus xylanilyticus</name>
    <dbReference type="NCBI Taxonomy" id="76633"/>
    <lineage>
        <taxon>Bacteria</taxon>
        <taxon>Bacillati</taxon>
        <taxon>Bacillota</taxon>
        <taxon>Bacilli</taxon>
        <taxon>Bacillales</taxon>
        <taxon>Paenibacillaceae</taxon>
        <taxon>Thermobacillus</taxon>
    </lineage>
</organism>
<dbReference type="InterPro" id="IPR017871">
    <property type="entry name" value="ABC_transporter-like_CS"/>
</dbReference>
<dbReference type="PANTHER" id="PTHR43790:SF3">
    <property type="entry name" value="D-ALLOSE IMPORT ATP-BINDING PROTEIN ALSA-RELATED"/>
    <property type="match status" value="1"/>
</dbReference>
<keyword evidence="2" id="KW-1003">Cell membrane</keyword>
<keyword evidence="11" id="KW-1185">Reference proteome</keyword>
<accession>A0ABN7RXV8</accession>
<dbReference type="InterPro" id="IPR003593">
    <property type="entry name" value="AAA+_ATPase"/>
</dbReference>
<evidence type="ECO:0000256" key="2">
    <source>
        <dbReference type="ARBA" id="ARBA00022475"/>
    </source>
</evidence>
<evidence type="ECO:0000256" key="5">
    <source>
        <dbReference type="ARBA" id="ARBA00022741"/>
    </source>
</evidence>
<dbReference type="SMART" id="SM00382">
    <property type="entry name" value="AAA"/>
    <property type="match status" value="2"/>
</dbReference>
<gene>
    <name evidence="10" type="primary">txxe 2058-rbsA</name>
    <name evidence="10" type="ORF">TXXE_10050</name>
</gene>
<dbReference type="Gene3D" id="3.40.50.300">
    <property type="entry name" value="P-loop containing nucleotide triphosphate hydrolases"/>
    <property type="match status" value="2"/>
</dbReference>
<evidence type="ECO:0000256" key="3">
    <source>
        <dbReference type="ARBA" id="ARBA00022597"/>
    </source>
</evidence>
<dbReference type="Proteomes" id="UP000681526">
    <property type="component" value="Unassembled WGS sequence"/>
</dbReference>
<dbReference type="InterPro" id="IPR050107">
    <property type="entry name" value="ABC_carbohydrate_import_ATPase"/>
</dbReference>
<evidence type="ECO:0000256" key="4">
    <source>
        <dbReference type="ARBA" id="ARBA00022737"/>
    </source>
</evidence>
<dbReference type="EMBL" id="CAJRAY010000043">
    <property type="protein sequence ID" value="CAG5086413.1"/>
    <property type="molecule type" value="Genomic_DNA"/>
</dbReference>
<keyword evidence="1" id="KW-0813">Transport</keyword>
<keyword evidence="3" id="KW-0762">Sugar transport</keyword>
<feature type="domain" description="ABC transporter" evidence="9">
    <location>
        <begin position="260"/>
        <end position="504"/>
    </location>
</feature>
<feature type="domain" description="ABC transporter" evidence="9">
    <location>
        <begin position="9"/>
        <end position="249"/>
    </location>
</feature>
<dbReference type="GO" id="GO:0005524">
    <property type="term" value="F:ATP binding"/>
    <property type="evidence" value="ECO:0007669"/>
    <property type="project" value="UniProtKB-KW"/>
</dbReference>
<keyword evidence="6 10" id="KW-0067">ATP-binding</keyword>
<keyword evidence="5" id="KW-0547">Nucleotide-binding</keyword>
<keyword evidence="4" id="KW-0677">Repeat</keyword>
<dbReference type="InterPro" id="IPR003439">
    <property type="entry name" value="ABC_transporter-like_ATP-bd"/>
</dbReference>
<keyword evidence="8" id="KW-0472">Membrane</keyword>
<reference evidence="10 11" key="1">
    <citation type="submission" date="2021-04" db="EMBL/GenBank/DDBJ databases">
        <authorList>
            <person name="Rakotoarivonina H."/>
        </authorList>
    </citation>
    <scope>NUCLEOTIDE SEQUENCE [LARGE SCALE GENOMIC DNA]</scope>
    <source>
        <strain evidence="10 11">XE</strain>
    </source>
</reference>
<evidence type="ECO:0000313" key="11">
    <source>
        <dbReference type="Proteomes" id="UP000681526"/>
    </source>
</evidence>
<evidence type="ECO:0000259" key="9">
    <source>
        <dbReference type="PROSITE" id="PS50893"/>
    </source>
</evidence>
<dbReference type="PANTHER" id="PTHR43790">
    <property type="entry name" value="CARBOHYDRATE TRANSPORT ATP-BINDING PROTEIN MG119-RELATED"/>
    <property type="match status" value="1"/>
</dbReference>
<dbReference type="SUPFAM" id="SSF52540">
    <property type="entry name" value="P-loop containing nucleoside triphosphate hydrolases"/>
    <property type="match status" value="2"/>
</dbReference>
<evidence type="ECO:0000256" key="7">
    <source>
        <dbReference type="ARBA" id="ARBA00022967"/>
    </source>
</evidence>
<dbReference type="CDD" id="cd03216">
    <property type="entry name" value="ABC_Carb_Monos_I"/>
    <property type="match status" value="1"/>
</dbReference>
<dbReference type="CDD" id="cd03215">
    <property type="entry name" value="ABC_Carb_Monos_II"/>
    <property type="match status" value="1"/>
</dbReference>
<dbReference type="Pfam" id="PF00005">
    <property type="entry name" value="ABC_tran"/>
    <property type="match status" value="2"/>
</dbReference>
<comment type="caution">
    <text evidence="10">The sequence shown here is derived from an EMBL/GenBank/DDBJ whole genome shotgun (WGS) entry which is preliminary data.</text>
</comment>